<accession>A0A507QLR3</accession>
<keyword evidence="3" id="KW-0862">Zinc</keyword>
<dbReference type="SMART" id="SM00184">
    <property type="entry name" value="RING"/>
    <property type="match status" value="1"/>
</dbReference>
<gene>
    <name evidence="6" type="ORF">MPDQ_004430</name>
</gene>
<dbReference type="Gene3D" id="3.30.40.10">
    <property type="entry name" value="Zinc/RING finger domain, C3HC4 (zinc finger)"/>
    <property type="match status" value="1"/>
</dbReference>
<dbReference type="AlphaFoldDB" id="A0A507QLR3"/>
<evidence type="ECO:0000313" key="7">
    <source>
        <dbReference type="Proteomes" id="UP000319663"/>
    </source>
</evidence>
<keyword evidence="2 4" id="KW-0863">Zinc-finger</keyword>
<evidence type="ECO:0000259" key="5">
    <source>
        <dbReference type="PROSITE" id="PS50089"/>
    </source>
</evidence>
<keyword evidence="1" id="KW-0479">Metal-binding</keyword>
<sequence>MMIHRLPSPANNTNHDDDVNVNKAKFSMATKESKLKRLERCAPKTSFMAWWKERCDLMKLSGGVDTTFICSICLDTIDRTDTIHGLKCNHAFHDKCLEQWFLRSHFHCPLCHRPFYGEPGARCYDTV</sequence>
<evidence type="ECO:0000256" key="4">
    <source>
        <dbReference type="PROSITE-ProRule" id="PRU00175"/>
    </source>
</evidence>
<dbReference type="STRING" id="5098.A0A507QLR3"/>
<dbReference type="SUPFAM" id="SSF57850">
    <property type="entry name" value="RING/U-box"/>
    <property type="match status" value="1"/>
</dbReference>
<protein>
    <recommendedName>
        <fullName evidence="5">RING-type domain-containing protein</fullName>
    </recommendedName>
</protein>
<dbReference type="InterPro" id="IPR001841">
    <property type="entry name" value="Znf_RING"/>
</dbReference>
<evidence type="ECO:0000256" key="3">
    <source>
        <dbReference type="ARBA" id="ARBA00022833"/>
    </source>
</evidence>
<organism evidence="6 7">
    <name type="scientific">Monascus purpureus</name>
    <name type="common">Red mold</name>
    <name type="synonym">Monascus anka</name>
    <dbReference type="NCBI Taxonomy" id="5098"/>
    <lineage>
        <taxon>Eukaryota</taxon>
        <taxon>Fungi</taxon>
        <taxon>Dikarya</taxon>
        <taxon>Ascomycota</taxon>
        <taxon>Pezizomycotina</taxon>
        <taxon>Eurotiomycetes</taxon>
        <taxon>Eurotiomycetidae</taxon>
        <taxon>Eurotiales</taxon>
        <taxon>Aspergillaceae</taxon>
        <taxon>Monascus</taxon>
    </lineage>
</organism>
<comment type="caution">
    <text evidence="6">The sequence shown here is derived from an EMBL/GenBank/DDBJ whole genome shotgun (WGS) entry which is preliminary data.</text>
</comment>
<dbReference type="InterPro" id="IPR013083">
    <property type="entry name" value="Znf_RING/FYVE/PHD"/>
</dbReference>
<evidence type="ECO:0000313" key="6">
    <source>
        <dbReference type="EMBL" id="TQB67880.1"/>
    </source>
</evidence>
<dbReference type="Pfam" id="PF13639">
    <property type="entry name" value="zf-RING_2"/>
    <property type="match status" value="1"/>
</dbReference>
<dbReference type="PANTHER" id="PTHR45969">
    <property type="entry name" value="RING ZINC FINGER PROTEIN-RELATED"/>
    <property type="match status" value="1"/>
</dbReference>
<dbReference type="PANTHER" id="PTHR45969:SF69">
    <property type="entry name" value="FINGER DOMAIN PROTEIN, PUTATIVE (AFU_ORTHOLOGUE AFUA_3G12190)-RELATED"/>
    <property type="match status" value="1"/>
</dbReference>
<reference evidence="6 7" key="1">
    <citation type="submission" date="2019-06" db="EMBL/GenBank/DDBJ databases">
        <title>Wine fermentation using esterase from Monascus purpureus.</title>
        <authorList>
            <person name="Geng C."/>
            <person name="Zhang Y."/>
        </authorList>
    </citation>
    <scope>NUCLEOTIDE SEQUENCE [LARGE SCALE GENOMIC DNA]</scope>
    <source>
        <strain evidence="6">HQ1</strain>
    </source>
</reference>
<dbReference type="GO" id="GO:0016567">
    <property type="term" value="P:protein ubiquitination"/>
    <property type="evidence" value="ECO:0007669"/>
    <property type="project" value="TreeGrafter"/>
</dbReference>
<dbReference type="GO" id="GO:0008270">
    <property type="term" value="F:zinc ion binding"/>
    <property type="evidence" value="ECO:0007669"/>
    <property type="project" value="UniProtKB-KW"/>
</dbReference>
<dbReference type="Proteomes" id="UP000319663">
    <property type="component" value="Unassembled WGS sequence"/>
</dbReference>
<dbReference type="GO" id="GO:0061630">
    <property type="term" value="F:ubiquitin protein ligase activity"/>
    <property type="evidence" value="ECO:0007669"/>
    <property type="project" value="TreeGrafter"/>
</dbReference>
<name>A0A507QLR3_MONPU</name>
<feature type="domain" description="RING-type" evidence="5">
    <location>
        <begin position="70"/>
        <end position="112"/>
    </location>
</feature>
<dbReference type="EMBL" id="VIFY01000289">
    <property type="protein sequence ID" value="TQB67880.1"/>
    <property type="molecule type" value="Genomic_DNA"/>
</dbReference>
<evidence type="ECO:0000256" key="2">
    <source>
        <dbReference type="ARBA" id="ARBA00022771"/>
    </source>
</evidence>
<keyword evidence="7" id="KW-1185">Reference proteome</keyword>
<dbReference type="PROSITE" id="PS50089">
    <property type="entry name" value="ZF_RING_2"/>
    <property type="match status" value="1"/>
</dbReference>
<evidence type="ECO:0000256" key="1">
    <source>
        <dbReference type="ARBA" id="ARBA00022723"/>
    </source>
</evidence>
<proteinExistence type="predicted"/>